<dbReference type="InterPro" id="IPR000092">
    <property type="entry name" value="Polyprenyl_synt"/>
</dbReference>
<keyword evidence="8" id="KW-1185">Reference proteome</keyword>
<keyword evidence="5" id="KW-0460">Magnesium</keyword>
<evidence type="ECO:0000256" key="6">
    <source>
        <dbReference type="RuleBase" id="RU004466"/>
    </source>
</evidence>
<comment type="similarity">
    <text evidence="2 6">Belongs to the FPP/GGPP synthase family.</text>
</comment>
<evidence type="ECO:0000256" key="4">
    <source>
        <dbReference type="ARBA" id="ARBA00022723"/>
    </source>
</evidence>
<gene>
    <name evidence="7" type="ORF">HCR76_01680</name>
</gene>
<dbReference type="Pfam" id="PF00348">
    <property type="entry name" value="polyprenyl_synt"/>
    <property type="match status" value="1"/>
</dbReference>
<evidence type="ECO:0000256" key="3">
    <source>
        <dbReference type="ARBA" id="ARBA00022679"/>
    </source>
</evidence>
<dbReference type="SFLD" id="SFLDS00005">
    <property type="entry name" value="Isoprenoid_Synthase_Type_I"/>
    <property type="match status" value="1"/>
</dbReference>
<name>A0ABX6YMR8_9MICO</name>
<dbReference type="InterPro" id="IPR008949">
    <property type="entry name" value="Isoprenoid_synthase_dom_sf"/>
</dbReference>
<evidence type="ECO:0000256" key="2">
    <source>
        <dbReference type="ARBA" id="ARBA00006706"/>
    </source>
</evidence>
<organism evidence="7 8">
    <name type="scientific">Paramicrobacterium chengjingii</name>
    <dbReference type="NCBI Taxonomy" id="2769067"/>
    <lineage>
        <taxon>Bacteria</taxon>
        <taxon>Bacillati</taxon>
        <taxon>Actinomycetota</taxon>
        <taxon>Actinomycetes</taxon>
        <taxon>Micrococcales</taxon>
        <taxon>Microbacteriaceae</taxon>
        <taxon>Paramicrobacterium</taxon>
    </lineage>
</organism>
<dbReference type="EMBL" id="CP061169">
    <property type="protein sequence ID" value="QPZ40123.1"/>
    <property type="molecule type" value="Genomic_DNA"/>
</dbReference>
<dbReference type="SFLD" id="SFLDG01017">
    <property type="entry name" value="Polyprenyl_Transferase_Like"/>
    <property type="match status" value="1"/>
</dbReference>
<protein>
    <submittedName>
        <fullName evidence="7">Polyprenyl synthetase family protein</fullName>
    </submittedName>
</protein>
<dbReference type="RefSeq" id="WP_166988033.1">
    <property type="nucleotide sequence ID" value="NZ_CP061169.1"/>
</dbReference>
<keyword evidence="4" id="KW-0479">Metal-binding</keyword>
<proteinExistence type="inferred from homology"/>
<dbReference type="Gene3D" id="1.10.600.10">
    <property type="entry name" value="Farnesyl Diphosphate Synthase"/>
    <property type="match status" value="1"/>
</dbReference>
<reference evidence="7 8" key="1">
    <citation type="submission" date="2020-12" db="EMBL/GenBank/DDBJ databases">
        <title>Microbacterium sp. HY060.</title>
        <authorList>
            <person name="Zhou J."/>
        </authorList>
    </citation>
    <scope>NUCLEOTIDE SEQUENCE [LARGE SCALE GENOMIC DNA]</scope>
    <source>
        <strain evidence="7 8">HY60</strain>
    </source>
</reference>
<accession>A0ABX6YMR8</accession>
<dbReference type="PANTHER" id="PTHR12001">
    <property type="entry name" value="GERANYLGERANYL PYROPHOSPHATE SYNTHASE"/>
    <property type="match status" value="1"/>
</dbReference>
<dbReference type="Proteomes" id="UP000662814">
    <property type="component" value="Chromosome"/>
</dbReference>
<evidence type="ECO:0000313" key="7">
    <source>
        <dbReference type="EMBL" id="QPZ40123.1"/>
    </source>
</evidence>
<dbReference type="PROSITE" id="PS00444">
    <property type="entry name" value="POLYPRENYL_SYNTHASE_2"/>
    <property type="match status" value="1"/>
</dbReference>
<evidence type="ECO:0000256" key="5">
    <source>
        <dbReference type="ARBA" id="ARBA00022842"/>
    </source>
</evidence>
<keyword evidence="3 6" id="KW-0808">Transferase</keyword>
<evidence type="ECO:0000256" key="1">
    <source>
        <dbReference type="ARBA" id="ARBA00001946"/>
    </source>
</evidence>
<dbReference type="CDD" id="cd00685">
    <property type="entry name" value="Trans_IPPS_HT"/>
    <property type="match status" value="1"/>
</dbReference>
<evidence type="ECO:0000313" key="8">
    <source>
        <dbReference type="Proteomes" id="UP000662814"/>
    </source>
</evidence>
<dbReference type="InterPro" id="IPR033749">
    <property type="entry name" value="Polyprenyl_synt_CS"/>
</dbReference>
<dbReference type="SUPFAM" id="SSF48576">
    <property type="entry name" value="Terpenoid synthases"/>
    <property type="match status" value="1"/>
</dbReference>
<dbReference type="PANTHER" id="PTHR12001:SF69">
    <property type="entry name" value="ALL TRANS-POLYPRENYL-DIPHOSPHATE SYNTHASE PDSS1"/>
    <property type="match status" value="1"/>
</dbReference>
<comment type="cofactor">
    <cofactor evidence="1">
        <name>Mg(2+)</name>
        <dbReference type="ChEBI" id="CHEBI:18420"/>
    </cofactor>
</comment>
<sequence length="333" mass="36009">MMMSPAMRRVVSEIDEGLVEIERQLIGDLEFTDSVADASGRYLLEAGGKRVRPMLILLAAQLGDGNTQDVYDAAKAIEITHLASLYHDDVMDHADRRRGVPSAHTVWGNSVAILTGDLLFARASQLMANLGEKAIRLQADTFERLVLGQLHETVGPENGEDEEKHYIQVLADKTGSLISTAARAGALFANAPGDVQGPLREYGEKIGVAFQLVDDVIDLSPQPEQTGKVPGTDLRQGVATLPMIYLRQSAQTDAADADLVRRIDAESGDLDTATSESFANAVGELYAHPVTERTRAEAKKWAAEAIAALDGLPDGPVREALNRFGRKLADRDK</sequence>